<accession>A0A9P5BWP0</accession>
<dbReference type="EMBL" id="SWKV01000083">
    <property type="protein sequence ID" value="KAF3033310.1"/>
    <property type="molecule type" value="Genomic_DNA"/>
</dbReference>
<dbReference type="OrthoDB" id="3686891at2759"/>
<feature type="region of interest" description="Disordered" evidence="1">
    <location>
        <begin position="507"/>
        <end position="536"/>
    </location>
</feature>
<name>A0A9P5BWP0_9PLEO</name>
<keyword evidence="3" id="KW-1185">Reference proteome</keyword>
<gene>
    <name evidence="2" type="ORF">E8E12_001797</name>
</gene>
<dbReference type="AlphaFoldDB" id="A0A9P5BWP0"/>
<evidence type="ECO:0000313" key="3">
    <source>
        <dbReference type="Proteomes" id="UP000758155"/>
    </source>
</evidence>
<protein>
    <submittedName>
        <fullName evidence="2">Uncharacterized protein</fullName>
    </submittedName>
</protein>
<sequence>MRRAEAPYEAASPHSREHQLQYPAITAVQQHHASKGQTSNFSEYFDDALNSTEYLHPLQQFLGSNVGTYDAQANSSNQYDVSSAVIDAQRNTPQAQQSPPKHSEGFRRGVVKYDEYPGLIGASHKASNTAQYPSGATALPNNIHRRSYSATSQGSTLTPMPHRSLATAESTEARSTLYSPYRGLFADSDAARAHRHLSTRFGRQPYILPEDDDTIELVERDRRVNVGRIYDAMICGERAQDNRGSIAMKRWVTGAHYKSDLVEAFAHKVFDCLLSQVKEGFRGWHHNDYVDDDRKGEKDDREADCAHRLEYIIDALEREKTVCEDVVNSASQIRMFVNAPIAYAQRKVQNRQGNSKRGRAKDTSDSNVRPTQRRRTGGRQMTRSTVTPDRPVSRDVTPHFQTPAPTGLPYYSTGLSQQFQSSLTPGHLAPQPPLQRSVISMPQVSANYRQATATAPPIMARPCMPPATTSTVAMSPPMVPASRPYNAHTMILPPAQMLGAQISPLPSMPSQTCTSHSSPPSLEDVEYPNPASSPEDWPTYNTVDTLDTSVCTPVDPSLLTKDLFFAQEACSSGPCPVQTTDGKNDHNQQQRTTHVSLADIESTSEAVDAHHDDPVHRFVSDWNSIPCVQEFFFDGTATEAVNQY</sequence>
<reference evidence="2" key="1">
    <citation type="submission" date="2019-04" db="EMBL/GenBank/DDBJ databases">
        <title>Sequencing of skin fungus with MAO and IRED activity.</title>
        <authorList>
            <person name="Marsaioli A.J."/>
            <person name="Bonatto J.M.C."/>
            <person name="Reis Junior O."/>
        </authorList>
    </citation>
    <scope>NUCLEOTIDE SEQUENCE</scope>
    <source>
        <strain evidence="2">28M1</strain>
    </source>
</reference>
<dbReference type="Proteomes" id="UP000758155">
    <property type="component" value="Unassembled WGS sequence"/>
</dbReference>
<organism evidence="2 3">
    <name type="scientific">Didymella heteroderae</name>
    <dbReference type="NCBI Taxonomy" id="1769908"/>
    <lineage>
        <taxon>Eukaryota</taxon>
        <taxon>Fungi</taxon>
        <taxon>Dikarya</taxon>
        <taxon>Ascomycota</taxon>
        <taxon>Pezizomycotina</taxon>
        <taxon>Dothideomycetes</taxon>
        <taxon>Pleosporomycetidae</taxon>
        <taxon>Pleosporales</taxon>
        <taxon>Pleosporineae</taxon>
        <taxon>Didymellaceae</taxon>
        <taxon>Didymella</taxon>
    </lineage>
</organism>
<evidence type="ECO:0000256" key="1">
    <source>
        <dbReference type="SAM" id="MobiDB-lite"/>
    </source>
</evidence>
<evidence type="ECO:0000313" key="2">
    <source>
        <dbReference type="EMBL" id="KAF3033310.1"/>
    </source>
</evidence>
<proteinExistence type="predicted"/>
<comment type="caution">
    <text evidence="2">The sequence shown here is derived from an EMBL/GenBank/DDBJ whole genome shotgun (WGS) entry which is preliminary data.</text>
</comment>
<feature type="compositionally biased region" description="Polar residues" evidence="1">
    <location>
        <begin position="508"/>
        <end position="520"/>
    </location>
</feature>
<feature type="region of interest" description="Disordered" evidence="1">
    <location>
        <begin position="347"/>
        <end position="405"/>
    </location>
</feature>